<feature type="transmembrane region" description="Helical" evidence="1">
    <location>
        <begin position="138"/>
        <end position="160"/>
    </location>
</feature>
<evidence type="ECO:0000256" key="1">
    <source>
        <dbReference type="SAM" id="Phobius"/>
    </source>
</evidence>
<keyword evidence="1" id="KW-0812">Transmembrane</keyword>
<sequence>MKNTKKILFILIFTLLGLLALQIPFLKIIGSTQSFSLFDFFAPTVGAFITSFGGLISVLSVKVIDLVAVKKSFDTISLLRLLPLPLAALYFGSMSKKKGLIALICMFLFINHPIGKQVWAYSLYWLIPIFASFFPKRLLLKSLGSTFTAHAVGSVIFLYTVKLPPQVWKNLIPVVFVERVNFAIGIYLSYFIFNLILNYLAKLLKSKNIMMLVNKNYLPSKKFLLKFA</sequence>
<proteinExistence type="predicted"/>
<keyword evidence="1" id="KW-1133">Transmembrane helix</keyword>
<protein>
    <recommendedName>
        <fullName evidence="4">ECF transporter S component</fullName>
    </recommendedName>
</protein>
<comment type="caution">
    <text evidence="2">The sequence shown here is derived from an EMBL/GenBank/DDBJ whole genome shotgun (WGS) entry which is preliminary data.</text>
</comment>
<gene>
    <name evidence="2" type="ORF">COX47_01680</name>
</gene>
<dbReference type="Proteomes" id="UP000231025">
    <property type="component" value="Unassembled WGS sequence"/>
</dbReference>
<feature type="transmembrane region" description="Helical" evidence="1">
    <location>
        <begin position="99"/>
        <end position="126"/>
    </location>
</feature>
<evidence type="ECO:0008006" key="4">
    <source>
        <dbReference type="Google" id="ProtNLM"/>
    </source>
</evidence>
<dbReference type="AlphaFoldDB" id="A0A2G9Y7A0"/>
<name>A0A2G9Y7A0_9BACT</name>
<reference evidence="2 3" key="1">
    <citation type="submission" date="2017-09" db="EMBL/GenBank/DDBJ databases">
        <title>Depth-based differentiation of microbial function through sediment-hosted aquifers and enrichment of novel symbionts in the deep terrestrial subsurface.</title>
        <authorList>
            <person name="Probst A.J."/>
            <person name="Ladd B."/>
            <person name="Jarett J.K."/>
            <person name="Geller-Mcgrath D.E."/>
            <person name="Sieber C.M."/>
            <person name="Emerson J.B."/>
            <person name="Anantharaman K."/>
            <person name="Thomas B.C."/>
            <person name="Malmstrom R."/>
            <person name="Stieglmeier M."/>
            <person name="Klingl A."/>
            <person name="Woyke T."/>
            <person name="Ryan C.M."/>
            <person name="Banfield J.F."/>
        </authorList>
    </citation>
    <scope>NUCLEOTIDE SEQUENCE [LARGE SCALE GENOMIC DNA]</scope>
    <source>
        <strain evidence="2">CG23_combo_of_CG06-09_8_20_14_all_35_49</strain>
    </source>
</reference>
<organism evidence="2 3">
    <name type="scientific">Candidatus Roizmanbacteria bacterium CG23_combo_of_CG06-09_8_20_14_all_35_49</name>
    <dbReference type="NCBI Taxonomy" id="1974863"/>
    <lineage>
        <taxon>Bacteria</taxon>
        <taxon>Candidatus Roizmaniibacteriota</taxon>
    </lineage>
</organism>
<accession>A0A2G9Y7A0</accession>
<dbReference type="EMBL" id="PCRE01000024">
    <property type="protein sequence ID" value="PIP15076.1"/>
    <property type="molecule type" value="Genomic_DNA"/>
</dbReference>
<feature type="transmembrane region" description="Helical" evidence="1">
    <location>
        <begin position="180"/>
        <end position="201"/>
    </location>
</feature>
<keyword evidence="1" id="KW-0472">Membrane</keyword>
<feature type="transmembrane region" description="Helical" evidence="1">
    <location>
        <begin position="40"/>
        <end position="61"/>
    </location>
</feature>
<evidence type="ECO:0000313" key="3">
    <source>
        <dbReference type="Proteomes" id="UP000231025"/>
    </source>
</evidence>
<evidence type="ECO:0000313" key="2">
    <source>
        <dbReference type="EMBL" id="PIP15076.1"/>
    </source>
</evidence>
<feature type="transmembrane region" description="Helical" evidence="1">
    <location>
        <begin position="7"/>
        <end position="28"/>
    </location>
</feature>
<feature type="transmembrane region" description="Helical" evidence="1">
    <location>
        <begin position="73"/>
        <end position="93"/>
    </location>
</feature>